<dbReference type="Proteomes" id="UP000186141">
    <property type="component" value="Unassembled WGS sequence"/>
</dbReference>
<dbReference type="Gene3D" id="3.40.50.150">
    <property type="entry name" value="Vaccinia Virus protein VP39"/>
    <property type="match status" value="1"/>
</dbReference>
<organism evidence="1 2">
    <name type="scientific">Gemmobacter megaterium</name>
    <dbReference type="NCBI Taxonomy" id="1086013"/>
    <lineage>
        <taxon>Bacteria</taxon>
        <taxon>Pseudomonadati</taxon>
        <taxon>Pseudomonadota</taxon>
        <taxon>Alphaproteobacteria</taxon>
        <taxon>Rhodobacterales</taxon>
        <taxon>Paracoccaceae</taxon>
        <taxon>Gemmobacter</taxon>
    </lineage>
</organism>
<dbReference type="STRING" id="1086013.SAMN05421774_103135"/>
<name>A0A1N7N572_9RHOB</name>
<protein>
    <recommendedName>
        <fullName evidence="3">Methyltransferase domain-containing protein</fullName>
    </recommendedName>
</protein>
<evidence type="ECO:0000313" key="2">
    <source>
        <dbReference type="Proteomes" id="UP000186141"/>
    </source>
</evidence>
<dbReference type="AlphaFoldDB" id="A0A1N7N572"/>
<sequence>MQIHVLPGPAFPRTATAPGPTLATSMRLRSFAALLRQVWPAPQGECAVDLGAGHGMFATLARRHGFRVTAVDARPRWSAAQALGVAQAQPRPAVDDGIAWVQADVRAFDTTPFAIVPAIGLTYHLPLAAQRDLLVQTAGRPTVIDTEVFDAADPAAIACDRLRPVRLDGLEGALCRETGNYWSAADDQESFWSTHDAFLQMCRDAGRRSVTLIEPTYRSQFGPQRWYVLDAPR</sequence>
<dbReference type="CDD" id="cd02440">
    <property type="entry name" value="AdoMet_MTases"/>
    <property type="match status" value="1"/>
</dbReference>
<proteinExistence type="predicted"/>
<evidence type="ECO:0000313" key="1">
    <source>
        <dbReference type="EMBL" id="SIS93506.1"/>
    </source>
</evidence>
<keyword evidence="2" id="KW-1185">Reference proteome</keyword>
<evidence type="ECO:0008006" key="3">
    <source>
        <dbReference type="Google" id="ProtNLM"/>
    </source>
</evidence>
<gene>
    <name evidence="1" type="ORF">SAMN05421774_103135</name>
</gene>
<dbReference type="EMBL" id="FTOT01000003">
    <property type="protein sequence ID" value="SIS93506.1"/>
    <property type="molecule type" value="Genomic_DNA"/>
</dbReference>
<dbReference type="SUPFAM" id="SSF53335">
    <property type="entry name" value="S-adenosyl-L-methionine-dependent methyltransferases"/>
    <property type="match status" value="1"/>
</dbReference>
<dbReference type="InterPro" id="IPR029063">
    <property type="entry name" value="SAM-dependent_MTases_sf"/>
</dbReference>
<dbReference type="RefSeq" id="WP_076530508.1">
    <property type="nucleotide sequence ID" value="NZ_BMEH01000003.1"/>
</dbReference>
<dbReference type="OrthoDB" id="9765084at2"/>
<accession>A0A1N7N572</accession>
<reference evidence="1 2" key="1">
    <citation type="submission" date="2017-01" db="EMBL/GenBank/DDBJ databases">
        <authorList>
            <person name="Mah S.A."/>
            <person name="Swanson W.J."/>
            <person name="Moy G.W."/>
            <person name="Vacquier V.D."/>
        </authorList>
    </citation>
    <scope>NUCLEOTIDE SEQUENCE [LARGE SCALE GENOMIC DNA]</scope>
    <source>
        <strain evidence="1 2">DSM 26375</strain>
    </source>
</reference>